<reference evidence="1 2" key="1">
    <citation type="journal article" date="2011" name="J. Bacteriol.">
        <title>Genome sequence of the plant-pathogenic bacterium Dickeya dadantii 3937.</title>
        <authorList>
            <person name="Glasner J.D."/>
            <person name="Yang C.H."/>
            <person name="Reverchon S."/>
            <person name="Hugouvieux-Cotte-Pattat N."/>
            <person name="Condemine G."/>
            <person name="Bohin J.P."/>
            <person name="Van Gijsegem F."/>
            <person name="Yang S."/>
            <person name="Franza T."/>
            <person name="Expert D."/>
            <person name="Plunkett G. III"/>
            <person name="San Francisco M.J."/>
            <person name="Charkowski A.O."/>
            <person name="Py B."/>
            <person name="Bell K."/>
            <person name="Rauscher L."/>
            <person name="Rodriguez-Palenzuela P."/>
            <person name="Toussaint A."/>
            <person name="Holeva M.C."/>
            <person name="He S.Y."/>
            <person name="Douet V."/>
            <person name="Boccara M."/>
            <person name="Blanco C."/>
            <person name="Toth I."/>
            <person name="Anderson B.D."/>
            <person name="Biehl B.S."/>
            <person name="Mau B."/>
            <person name="Flynn S.M."/>
            <person name="Barras F."/>
            <person name="Lindeberg M."/>
            <person name="Birch P.R."/>
            <person name="Tsuyumu S."/>
            <person name="Shi X."/>
            <person name="Hibbing M."/>
            <person name="Yap M.N."/>
            <person name="Carpentier M."/>
            <person name="Dassa E."/>
            <person name="Umehara M."/>
            <person name="Kim J.F."/>
            <person name="Rusch M."/>
            <person name="Soni P."/>
            <person name="Mayhew G.F."/>
            <person name="Fouts D.E."/>
            <person name="Gill S.R."/>
            <person name="Blattner F.R."/>
            <person name="Keen N.T."/>
            <person name="Perna N.T."/>
        </authorList>
    </citation>
    <scope>NUCLEOTIDE SEQUENCE [LARGE SCALE GENOMIC DNA]</scope>
    <source>
        <strain evidence="1 2">3937</strain>
    </source>
</reference>
<name>E0SKE7_DICD3</name>
<accession>E0SKE7</accession>
<evidence type="ECO:0000313" key="2">
    <source>
        <dbReference type="Proteomes" id="UP000006859"/>
    </source>
</evidence>
<gene>
    <name evidence="1" type="ordered locus">Dda3937_04355</name>
</gene>
<dbReference type="AlphaFoldDB" id="E0SKE7"/>
<evidence type="ECO:0000313" key="1">
    <source>
        <dbReference type="EMBL" id="ADM99236.1"/>
    </source>
</evidence>
<protein>
    <submittedName>
        <fullName evidence="1">Uncharacterized protein</fullName>
    </submittedName>
</protein>
<proteinExistence type="predicted"/>
<sequence length="75" mass="7939">MNIPARLHVAGALTLLLAFMYLPPWGPGTPSSARLPAALSLIPVTDLCKPGPGQNKKPPRHRGGSASINRIYVIT</sequence>
<organism evidence="1 2">
    <name type="scientific">Dickeya dadantii (strain 3937)</name>
    <name type="common">Erwinia chrysanthemi (strain 3937)</name>
    <dbReference type="NCBI Taxonomy" id="198628"/>
    <lineage>
        <taxon>Bacteria</taxon>
        <taxon>Pseudomonadati</taxon>
        <taxon>Pseudomonadota</taxon>
        <taxon>Gammaproteobacteria</taxon>
        <taxon>Enterobacterales</taxon>
        <taxon>Pectobacteriaceae</taxon>
        <taxon>Dickeya</taxon>
    </lineage>
</organism>
<dbReference type="KEGG" id="ddd:Dda3937_04355"/>
<dbReference type="STRING" id="198628.Dda3937_04355"/>
<dbReference type="EMBL" id="CP002038">
    <property type="protein sequence ID" value="ADM99236.1"/>
    <property type="molecule type" value="Genomic_DNA"/>
</dbReference>
<keyword evidence="2" id="KW-1185">Reference proteome</keyword>
<dbReference type="HOGENOM" id="CLU_2665220_0_0_6"/>
<dbReference type="Proteomes" id="UP000006859">
    <property type="component" value="Chromosome"/>
</dbReference>